<dbReference type="InterPro" id="IPR015590">
    <property type="entry name" value="Aldehyde_DH_dom"/>
</dbReference>
<feature type="domain" description="Aldehyde dehydrogenase" evidence="8">
    <location>
        <begin position="47"/>
        <end position="504"/>
    </location>
</feature>
<feature type="active site" evidence="6">
    <location>
        <position position="281"/>
    </location>
</feature>
<evidence type="ECO:0000313" key="9">
    <source>
        <dbReference type="EMBL" id="LAC24385.1"/>
    </source>
</evidence>
<dbReference type="InterPro" id="IPR044638">
    <property type="entry name" value="ALDH7A1-like"/>
</dbReference>
<dbReference type="PROSITE" id="PS00687">
    <property type="entry name" value="ALDEHYDE_DEHYDR_GLU"/>
    <property type="match status" value="1"/>
</dbReference>
<dbReference type="PANTHER" id="PTHR43521">
    <property type="entry name" value="ALPHA-AMINOADIPIC SEMIALDEHYDE DEHYDROGENASE"/>
    <property type="match status" value="1"/>
</dbReference>
<evidence type="ECO:0000256" key="4">
    <source>
        <dbReference type="ARBA" id="ARBA00023027"/>
    </source>
</evidence>
<dbReference type="AlphaFoldDB" id="A0A6A7G362"/>
<evidence type="ECO:0000256" key="1">
    <source>
        <dbReference type="ARBA" id="ARBA00009986"/>
    </source>
</evidence>
<sequence length="524" mass="56071">MSMLLKPFRRLLSTTHTTLTQFPFLSELGLLDRNLGCYNGKWHGGGESITSVSPSSHEPIAEVQLGTIDHYHDCIRLMDQAKADWASLPAPARGEVVRKIANALRKKKSALGALVSLEMGKIVQEGNGEVQEAIDICDYAVGLSRCLNGSVIPSERPGHFMMERYNPLKGHLGIITAFNFPVAVLFWNAALSLIAGNCQIWKGASTCPLVSIACTKIIANVLEDEGLPGALACMILGPGRTVGDAIINDPKIELVSFTGSTETGRNVSKVVAQRFGKTILELGGNNAMVVMDDADMELALRAVVFSAVGTAGQRCTSLRRLYLHQSIHDSFLTRLKKAYSSIVVGNPLDDGVLCGPLHTKSAVEDFKNGIKQVTSCGGEIIHGGDVLDMPGNFVQPTLASVPTTAACVQEELFGPLLYVMPFKDLTEAISLNNNVRQGLSSSLFTTSQQNVFRWTGALGSDCGIVNVNIGTSGAEIGGAFGGEKETGGGRESGSDSWKQYMRRSTCTINHSNELPLAQGIDFPS</sequence>
<dbReference type="Gene3D" id="3.40.309.10">
    <property type="entry name" value="Aldehyde Dehydrogenase, Chain A, domain 2"/>
    <property type="match status" value="1"/>
</dbReference>
<organism evidence="9">
    <name type="scientific">Hirondellea gigas</name>
    <dbReference type="NCBI Taxonomy" id="1518452"/>
    <lineage>
        <taxon>Eukaryota</taxon>
        <taxon>Metazoa</taxon>
        <taxon>Ecdysozoa</taxon>
        <taxon>Arthropoda</taxon>
        <taxon>Crustacea</taxon>
        <taxon>Multicrustacea</taxon>
        <taxon>Malacostraca</taxon>
        <taxon>Eumalacostraca</taxon>
        <taxon>Peracarida</taxon>
        <taxon>Amphipoda</taxon>
        <taxon>Amphilochidea</taxon>
        <taxon>Lysianassida</taxon>
        <taxon>Lysianassidira</taxon>
        <taxon>Lysianassoidea</taxon>
        <taxon>Lysianassidae</taxon>
        <taxon>Hirondellea</taxon>
    </lineage>
</organism>
<dbReference type="InterPro" id="IPR016162">
    <property type="entry name" value="Ald_DH_N"/>
</dbReference>
<evidence type="ECO:0000259" key="8">
    <source>
        <dbReference type="Pfam" id="PF00171"/>
    </source>
</evidence>
<dbReference type="PANTHER" id="PTHR43521:SF1">
    <property type="entry name" value="ALPHA-AMINOADIPIC SEMIALDEHYDE DEHYDROGENASE"/>
    <property type="match status" value="1"/>
</dbReference>
<dbReference type="InterPro" id="IPR016161">
    <property type="entry name" value="Ald_DH/histidinol_DH"/>
</dbReference>
<dbReference type="EMBL" id="IACT01005221">
    <property type="protein sequence ID" value="LAC24385.1"/>
    <property type="molecule type" value="mRNA"/>
</dbReference>
<dbReference type="FunFam" id="3.40.309.10:FF:000018">
    <property type="entry name" value="Alpha-aminoadipic semialdehyde dehydrogenase"/>
    <property type="match status" value="1"/>
</dbReference>
<name>A0A6A7G362_9CRUS</name>
<dbReference type="CDD" id="cd07130">
    <property type="entry name" value="ALDH_F7_AASADH"/>
    <property type="match status" value="1"/>
</dbReference>
<dbReference type="Gene3D" id="3.40.605.10">
    <property type="entry name" value="Aldehyde Dehydrogenase, Chain A, domain 1"/>
    <property type="match status" value="1"/>
</dbReference>
<dbReference type="GO" id="GO:0004029">
    <property type="term" value="F:aldehyde dehydrogenase (NAD+) activity"/>
    <property type="evidence" value="ECO:0007669"/>
    <property type="project" value="UniProtKB-EC"/>
</dbReference>
<keyword evidence="3 7" id="KW-0560">Oxidoreductase</keyword>
<comment type="similarity">
    <text evidence="1 7">Belongs to the aldehyde dehydrogenase family.</text>
</comment>
<evidence type="ECO:0000256" key="2">
    <source>
        <dbReference type="ARBA" id="ARBA00011881"/>
    </source>
</evidence>
<protein>
    <recommendedName>
        <fullName evidence="5">aldehyde dehydrogenase (NAD(+))</fullName>
        <ecNumber evidence="5">1.2.1.3</ecNumber>
    </recommendedName>
</protein>
<dbReference type="InterPro" id="IPR029510">
    <property type="entry name" value="Ald_DH_CS_GLU"/>
</dbReference>
<evidence type="ECO:0000256" key="6">
    <source>
        <dbReference type="PROSITE-ProRule" id="PRU10007"/>
    </source>
</evidence>
<dbReference type="SUPFAM" id="SSF53720">
    <property type="entry name" value="ALDH-like"/>
    <property type="match status" value="1"/>
</dbReference>
<dbReference type="EC" id="1.2.1.3" evidence="5"/>
<dbReference type="InterPro" id="IPR016163">
    <property type="entry name" value="Ald_DH_C"/>
</dbReference>
<reference evidence="9" key="1">
    <citation type="submission" date="2017-11" db="EMBL/GenBank/DDBJ databases">
        <title>The sensing device of the deep-sea amphipod.</title>
        <authorList>
            <person name="Kobayashi H."/>
            <person name="Nagahama T."/>
            <person name="Arai W."/>
            <person name="Sasagawa Y."/>
            <person name="Umeda M."/>
            <person name="Hayashi T."/>
            <person name="Nikaido I."/>
            <person name="Watanabe H."/>
            <person name="Oguri K."/>
            <person name="Kitazato H."/>
            <person name="Fujioka K."/>
            <person name="Kido Y."/>
            <person name="Takami H."/>
        </authorList>
    </citation>
    <scope>NUCLEOTIDE SEQUENCE</scope>
    <source>
        <tissue evidence="9">Whole body</tissue>
    </source>
</reference>
<dbReference type="Pfam" id="PF00171">
    <property type="entry name" value="Aldedh"/>
    <property type="match status" value="1"/>
</dbReference>
<accession>A0A6A7G362</accession>
<proteinExistence type="evidence at transcript level"/>
<evidence type="ECO:0000256" key="5">
    <source>
        <dbReference type="ARBA" id="ARBA00024226"/>
    </source>
</evidence>
<comment type="subunit">
    <text evidence="2">Homotetramer.</text>
</comment>
<evidence type="ECO:0000256" key="3">
    <source>
        <dbReference type="ARBA" id="ARBA00023002"/>
    </source>
</evidence>
<keyword evidence="4" id="KW-0520">NAD</keyword>
<evidence type="ECO:0000256" key="7">
    <source>
        <dbReference type="RuleBase" id="RU003345"/>
    </source>
</evidence>